<dbReference type="AlphaFoldDB" id="X0WH30"/>
<dbReference type="SUPFAM" id="SSF55821">
    <property type="entry name" value="YrdC/RibB"/>
    <property type="match status" value="1"/>
</dbReference>
<dbReference type="InterPro" id="IPR017945">
    <property type="entry name" value="DHBP_synth_RibB-like_a/b_dom"/>
</dbReference>
<proteinExistence type="predicted"/>
<dbReference type="Pfam" id="PF07503">
    <property type="entry name" value="zf-HYPF"/>
    <property type="match status" value="2"/>
</dbReference>
<dbReference type="Pfam" id="PF01300">
    <property type="entry name" value="Sua5_yciO_yrdC"/>
    <property type="match status" value="1"/>
</dbReference>
<sequence length="200" mass="23220">MQELFNPHNRRFRYPFINCTNCGPRFTIINDIPYDREKTTMNIFKMCPKCQSEYENIEDRRYHAQPNACVDCGPQVSLYQNKKRLEDIDSIEEAVKLFKKGKIGAIKGLGGFHLACDATNNKVVARLRRLKNRETKPFALMSPDLEKINQYCEVKKKEEEWLINQSRPVVLLKKKKNNLISPLVAPNNNCLGVMLPYTPL</sequence>
<dbReference type="InterPro" id="IPR011125">
    <property type="entry name" value="Znf_HypF"/>
</dbReference>
<dbReference type="InterPro" id="IPR006070">
    <property type="entry name" value="Sua5-like_dom"/>
</dbReference>
<accession>X0WH30</accession>
<dbReference type="PANTHER" id="PTHR42959:SF1">
    <property type="entry name" value="CARBAMOYLTRANSFERASE HYPF"/>
    <property type="match status" value="1"/>
</dbReference>
<organism evidence="2">
    <name type="scientific">marine sediment metagenome</name>
    <dbReference type="NCBI Taxonomy" id="412755"/>
    <lineage>
        <taxon>unclassified sequences</taxon>
        <taxon>metagenomes</taxon>
        <taxon>ecological metagenomes</taxon>
    </lineage>
</organism>
<feature type="non-terminal residue" evidence="2">
    <location>
        <position position="200"/>
    </location>
</feature>
<gene>
    <name evidence="2" type="ORF">S01H1_70031</name>
</gene>
<dbReference type="PROSITE" id="PS51163">
    <property type="entry name" value="YRDC"/>
    <property type="match status" value="1"/>
</dbReference>
<dbReference type="EMBL" id="BARS01046532">
    <property type="protein sequence ID" value="GAG30274.1"/>
    <property type="molecule type" value="Genomic_DNA"/>
</dbReference>
<dbReference type="GO" id="GO:0016743">
    <property type="term" value="F:carboxyl- or carbamoyltransferase activity"/>
    <property type="evidence" value="ECO:0007669"/>
    <property type="project" value="TreeGrafter"/>
</dbReference>
<name>X0WH30_9ZZZZ</name>
<dbReference type="GO" id="GO:0003725">
    <property type="term" value="F:double-stranded RNA binding"/>
    <property type="evidence" value="ECO:0007669"/>
    <property type="project" value="InterPro"/>
</dbReference>
<dbReference type="GO" id="GO:0008270">
    <property type="term" value="F:zinc ion binding"/>
    <property type="evidence" value="ECO:0007669"/>
    <property type="project" value="InterPro"/>
</dbReference>
<dbReference type="InterPro" id="IPR051060">
    <property type="entry name" value="Carbamoyltrans_HypF-like"/>
</dbReference>
<dbReference type="PANTHER" id="PTHR42959">
    <property type="entry name" value="CARBAMOYLTRANSFERASE"/>
    <property type="match status" value="1"/>
</dbReference>
<feature type="domain" description="YrdC-like" evidence="1">
    <location>
        <begin position="88"/>
        <end position="200"/>
    </location>
</feature>
<evidence type="ECO:0000259" key="1">
    <source>
        <dbReference type="PROSITE" id="PS51163"/>
    </source>
</evidence>
<evidence type="ECO:0000313" key="2">
    <source>
        <dbReference type="EMBL" id="GAG30274.1"/>
    </source>
</evidence>
<reference evidence="2" key="1">
    <citation type="journal article" date="2014" name="Front. Microbiol.">
        <title>High frequency of phylogenetically diverse reductive dehalogenase-homologous genes in deep subseafloor sedimentary metagenomes.</title>
        <authorList>
            <person name="Kawai M."/>
            <person name="Futagami T."/>
            <person name="Toyoda A."/>
            <person name="Takaki Y."/>
            <person name="Nishi S."/>
            <person name="Hori S."/>
            <person name="Arai W."/>
            <person name="Tsubouchi T."/>
            <person name="Morono Y."/>
            <person name="Uchiyama I."/>
            <person name="Ito T."/>
            <person name="Fujiyama A."/>
            <person name="Inagaki F."/>
            <person name="Takami H."/>
        </authorList>
    </citation>
    <scope>NUCLEOTIDE SEQUENCE</scope>
    <source>
        <strain evidence="2">Expedition CK06-06</strain>
    </source>
</reference>
<dbReference type="Gene3D" id="3.90.870.30">
    <property type="match status" value="1"/>
</dbReference>
<protein>
    <recommendedName>
        <fullName evidence="1">YrdC-like domain-containing protein</fullName>
    </recommendedName>
</protein>
<dbReference type="GO" id="GO:0051604">
    <property type="term" value="P:protein maturation"/>
    <property type="evidence" value="ECO:0007669"/>
    <property type="project" value="TreeGrafter"/>
</dbReference>
<comment type="caution">
    <text evidence="2">The sequence shown here is derived from an EMBL/GenBank/DDBJ whole genome shotgun (WGS) entry which is preliminary data.</text>
</comment>